<dbReference type="GO" id="GO:0000785">
    <property type="term" value="C:chromatin"/>
    <property type="evidence" value="ECO:0007669"/>
    <property type="project" value="TreeGrafter"/>
</dbReference>
<keyword evidence="2 4" id="KW-0697">Rotamase</keyword>
<feature type="domain" description="PPIase FKBP-type" evidence="7">
    <location>
        <begin position="289"/>
        <end position="377"/>
    </location>
</feature>
<feature type="compositionally biased region" description="Basic and acidic residues" evidence="6">
    <location>
        <begin position="245"/>
        <end position="266"/>
    </location>
</feature>
<dbReference type="Pfam" id="PF17800">
    <property type="entry name" value="NPL"/>
    <property type="match status" value="1"/>
</dbReference>
<dbReference type="Gene3D" id="3.10.50.40">
    <property type="match status" value="1"/>
</dbReference>
<keyword evidence="9" id="KW-1185">Reference proteome</keyword>
<evidence type="ECO:0000256" key="4">
    <source>
        <dbReference type="PIRNR" id="PIRNR001473"/>
    </source>
</evidence>
<dbReference type="GO" id="GO:0003755">
    <property type="term" value="F:peptidyl-prolyl cis-trans isomerase activity"/>
    <property type="evidence" value="ECO:0007669"/>
    <property type="project" value="UniProtKB-KW"/>
</dbReference>
<dbReference type="Proteomes" id="UP001153709">
    <property type="component" value="Chromosome 8"/>
</dbReference>
<evidence type="ECO:0000313" key="9">
    <source>
        <dbReference type="Proteomes" id="UP001153709"/>
    </source>
</evidence>
<dbReference type="GO" id="GO:0005730">
    <property type="term" value="C:nucleolus"/>
    <property type="evidence" value="ECO:0007669"/>
    <property type="project" value="TreeGrafter"/>
</dbReference>
<evidence type="ECO:0000256" key="1">
    <source>
        <dbReference type="ARBA" id="ARBA00000971"/>
    </source>
</evidence>
<dbReference type="EC" id="5.2.1.8" evidence="4"/>
<accession>A0A9P0E5Y6</accession>
<keyword evidence="3 4" id="KW-0413">Isomerase</keyword>
<dbReference type="FunFam" id="3.10.50.40:FF:000006">
    <property type="entry name" value="Peptidyl-prolyl cis-trans isomerase"/>
    <property type="match status" value="1"/>
</dbReference>
<comment type="similarity">
    <text evidence="4">Belongs to the FKBP-type PPIase family.</text>
</comment>
<dbReference type="InterPro" id="IPR001179">
    <property type="entry name" value="PPIase_FKBP_dom"/>
</dbReference>
<evidence type="ECO:0000256" key="3">
    <source>
        <dbReference type="ARBA" id="ARBA00023235"/>
    </source>
</evidence>
<dbReference type="InterPro" id="IPR046357">
    <property type="entry name" value="PPIase_dom_sf"/>
</dbReference>
<evidence type="ECO:0000256" key="6">
    <source>
        <dbReference type="SAM" id="MobiDB-lite"/>
    </source>
</evidence>
<dbReference type="SUPFAM" id="SSF54534">
    <property type="entry name" value="FKBP-like"/>
    <property type="match status" value="1"/>
</dbReference>
<evidence type="ECO:0000256" key="2">
    <source>
        <dbReference type="ARBA" id="ARBA00023110"/>
    </source>
</evidence>
<dbReference type="PANTHER" id="PTHR43811:SF19">
    <property type="entry name" value="39 KDA FK506-BINDING NUCLEAR PROTEIN"/>
    <property type="match status" value="1"/>
</dbReference>
<dbReference type="OrthoDB" id="1902587at2759"/>
<dbReference type="InterPro" id="IPR041232">
    <property type="entry name" value="NPL"/>
</dbReference>
<dbReference type="EMBL" id="OU898283">
    <property type="protein sequence ID" value="CAH1285417.1"/>
    <property type="molecule type" value="Genomic_DNA"/>
</dbReference>
<dbReference type="AlphaFoldDB" id="A0A9P0E5Y6"/>
<evidence type="ECO:0000256" key="5">
    <source>
        <dbReference type="PROSITE-ProRule" id="PRU00277"/>
    </source>
</evidence>
<comment type="catalytic activity">
    <reaction evidence="1 4 5">
        <text>[protein]-peptidylproline (omega=180) = [protein]-peptidylproline (omega=0)</text>
        <dbReference type="Rhea" id="RHEA:16237"/>
        <dbReference type="Rhea" id="RHEA-COMP:10747"/>
        <dbReference type="Rhea" id="RHEA-COMP:10748"/>
        <dbReference type="ChEBI" id="CHEBI:83833"/>
        <dbReference type="ChEBI" id="CHEBI:83834"/>
        <dbReference type="EC" id="5.2.1.8"/>
    </reaction>
</comment>
<organism evidence="8 9">
    <name type="scientific">Diabrotica balteata</name>
    <name type="common">Banded cucumber beetle</name>
    <dbReference type="NCBI Taxonomy" id="107213"/>
    <lineage>
        <taxon>Eukaryota</taxon>
        <taxon>Metazoa</taxon>
        <taxon>Ecdysozoa</taxon>
        <taxon>Arthropoda</taxon>
        <taxon>Hexapoda</taxon>
        <taxon>Insecta</taxon>
        <taxon>Pterygota</taxon>
        <taxon>Neoptera</taxon>
        <taxon>Endopterygota</taxon>
        <taxon>Coleoptera</taxon>
        <taxon>Polyphaga</taxon>
        <taxon>Cucujiformia</taxon>
        <taxon>Chrysomeloidea</taxon>
        <taxon>Chrysomelidae</taxon>
        <taxon>Galerucinae</taxon>
        <taxon>Diabroticina</taxon>
        <taxon>Diabroticites</taxon>
        <taxon>Diabrotica</taxon>
    </lineage>
</organism>
<proteinExistence type="inferred from homology"/>
<feature type="region of interest" description="Disordered" evidence="6">
    <location>
        <begin position="99"/>
        <end position="269"/>
    </location>
</feature>
<dbReference type="Gene3D" id="2.60.120.340">
    <property type="entry name" value="Nucleoplasmin core domain"/>
    <property type="match status" value="1"/>
</dbReference>
<dbReference type="PIRSF" id="PIRSF001473">
    <property type="entry name" value="FK506-bp_FPR3"/>
    <property type="match status" value="1"/>
</dbReference>
<feature type="compositionally biased region" description="Acidic residues" evidence="6">
    <location>
        <begin position="143"/>
        <end position="215"/>
    </location>
</feature>
<dbReference type="Pfam" id="PF00254">
    <property type="entry name" value="FKBP_C"/>
    <property type="match status" value="1"/>
</dbReference>
<dbReference type="InterPro" id="IPR023566">
    <property type="entry name" value="PPIase_Fpr3/Fpr4-like"/>
</dbReference>
<reference evidence="8" key="1">
    <citation type="submission" date="2022-01" db="EMBL/GenBank/DDBJ databases">
        <authorList>
            <person name="King R."/>
        </authorList>
    </citation>
    <scope>NUCLEOTIDE SEQUENCE</scope>
</reference>
<evidence type="ECO:0000313" key="8">
    <source>
        <dbReference type="EMBL" id="CAH1285417.1"/>
    </source>
</evidence>
<protein>
    <recommendedName>
        <fullName evidence="4">FK506-binding protein</fullName>
        <ecNumber evidence="4">5.2.1.8</ecNumber>
    </recommendedName>
</protein>
<evidence type="ECO:0000259" key="7">
    <source>
        <dbReference type="PROSITE" id="PS50059"/>
    </source>
</evidence>
<sequence length="377" mass="42446">MFWGLIMEPQRRYLHVVKKAFHISMAALDVGTSSDEPAQVMCSFEGRNYLLCTLSKTALQCPLDLNFEVGDEIALTTNGKCHIHLTGYFIEESNDILGEEEEEEEVEEEIVEKEVKKKNKKRNKQEINGPSPKKQKKEQKQEESDEDDDSDMDVNDLLENTLDSDDDDESFNGEENEEEEESGDGDGGEEEEEDDSGDDEDQEQWETDDSEEEVEDTKKPKLNGHVKKQEQPAPKQKDKKNKKQQNKEEKSSPTKESQSPKKESPKKVVQGGMIIEDLKEGQGPPAKSGRFITVYYEGRLKSNNKVFDSHKQGQGFGFKLGSGEVIKGWDVGLVGMKLGGKRRITCPPHMAYGVKGSPPAIPGNSTLVFEVELKKIR</sequence>
<dbReference type="PROSITE" id="PS50059">
    <property type="entry name" value="FKBP_PPIASE"/>
    <property type="match status" value="1"/>
</dbReference>
<gene>
    <name evidence="8" type="ORF">DIABBA_LOCUS12623</name>
</gene>
<feature type="compositionally biased region" description="Acidic residues" evidence="6">
    <location>
        <begin position="99"/>
        <end position="111"/>
    </location>
</feature>
<name>A0A9P0E5Y6_DIABA</name>
<dbReference type="PANTHER" id="PTHR43811">
    <property type="entry name" value="FKBP-TYPE PEPTIDYL-PROLYL CIS-TRANS ISOMERASE FKPA"/>
    <property type="match status" value="1"/>
</dbReference>